<name>A0A0G4GH48_VITBC</name>
<feature type="compositionally biased region" description="Acidic residues" evidence="1">
    <location>
        <begin position="357"/>
        <end position="366"/>
    </location>
</feature>
<feature type="compositionally biased region" description="Basic residues" evidence="1">
    <location>
        <begin position="343"/>
        <end position="353"/>
    </location>
</feature>
<evidence type="ECO:0000256" key="1">
    <source>
        <dbReference type="SAM" id="MobiDB-lite"/>
    </source>
</evidence>
<feature type="compositionally biased region" description="Basic and acidic residues" evidence="1">
    <location>
        <begin position="522"/>
        <end position="534"/>
    </location>
</feature>
<dbReference type="EMBL" id="CDMY01000666">
    <property type="protein sequence ID" value="CEM29055.1"/>
    <property type="molecule type" value="Genomic_DNA"/>
</dbReference>
<dbReference type="AlphaFoldDB" id="A0A0G4GH48"/>
<feature type="compositionally biased region" description="Basic and acidic residues" evidence="1">
    <location>
        <begin position="271"/>
        <end position="289"/>
    </location>
</feature>
<protein>
    <submittedName>
        <fullName evidence="2">Uncharacterized protein</fullName>
    </submittedName>
</protein>
<dbReference type="InParanoid" id="A0A0G4GH48"/>
<feature type="compositionally biased region" description="Basic and acidic residues" evidence="1">
    <location>
        <begin position="224"/>
        <end position="239"/>
    </location>
</feature>
<feature type="region of interest" description="Disordered" evidence="1">
    <location>
        <begin position="445"/>
        <end position="534"/>
    </location>
</feature>
<dbReference type="Proteomes" id="UP000041254">
    <property type="component" value="Unassembled WGS sequence"/>
</dbReference>
<evidence type="ECO:0000313" key="3">
    <source>
        <dbReference type="Proteomes" id="UP000041254"/>
    </source>
</evidence>
<feature type="compositionally biased region" description="Basic and acidic residues" evidence="1">
    <location>
        <begin position="15"/>
        <end position="32"/>
    </location>
</feature>
<feature type="compositionally biased region" description="Acidic residues" evidence="1">
    <location>
        <begin position="290"/>
        <end position="300"/>
    </location>
</feature>
<gene>
    <name evidence="2" type="ORF">Vbra_9945</name>
</gene>
<feature type="region of interest" description="Disordered" evidence="1">
    <location>
        <begin position="1"/>
        <end position="128"/>
    </location>
</feature>
<evidence type="ECO:0000313" key="2">
    <source>
        <dbReference type="EMBL" id="CEM29055.1"/>
    </source>
</evidence>
<feature type="region of interest" description="Disordered" evidence="1">
    <location>
        <begin position="224"/>
        <end position="397"/>
    </location>
</feature>
<dbReference type="VEuPathDB" id="CryptoDB:Vbra_9945"/>
<feature type="compositionally biased region" description="Pro residues" evidence="1">
    <location>
        <begin position="110"/>
        <end position="121"/>
    </location>
</feature>
<feature type="compositionally biased region" description="Basic and acidic residues" evidence="1">
    <location>
        <begin position="367"/>
        <end position="384"/>
    </location>
</feature>
<sequence length="534" mass="57598">MLKRRDTLLGTEEEGEKRLSRDSQDVRAREAHNSGTTRGRGPQEGRQHPRPPLAPHGAPPSRTPRPSHRATPKPYTGPCFDSREAVIPAHQEQLAAKETSQQKSDRRPSRLPPCIPQPEARPPGRDEGGLADVHRLGGQLAGAMGRDQQLQLVSRWLSELPDDSPHKAKLTERWEEIMLELVLEGSTRAAGGEAVQHLFKWAFEAVLLAMGPVYGDLRENGAKVRRESHDVRTRRRQEAGRGGGGRAQGLREEAAPAAAAASVGGGHRPRERMLIDDDAARPKSLADDPHDAEDQEAEGDGDARSEPAAAAAAAAGGGGGMGKDESMKCDDDESEEDILPRRLGSKSKLRRRRGLLDDDDDDEQEDDLAREAAFTKKRKATADDARDDNDDPRECADGRERAMAACGAGGGRRVDWGDRGDGMDIDLEGPAAAAAAAAGVAEDVLVPSPDGGEVAGFPPPILQQPDGDIDDDVPLAARRKRRHREPAATIDGDRQDGRPSPPKRARREAARGAGASAAGVEWTRDENGRLKRRK</sequence>
<organism evidence="2 3">
    <name type="scientific">Vitrella brassicaformis (strain CCMP3155)</name>
    <dbReference type="NCBI Taxonomy" id="1169540"/>
    <lineage>
        <taxon>Eukaryota</taxon>
        <taxon>Sar</taxon>
        <taxon>Alveolata</taxon>
        <taxon>Colpodellida</taxon>
        <taxon>Vitrellaceae</taxon>
        <taxon>Vitrella</taxon>
    </lineage>
</organism>
<accession>A0A0G4GH48</accession>
<keyword evidence="3" id="KW-1185">Reference proteome</keyword>
<proteinExistence type="predicted"/>
<feature type="compositionally biased region" description="Pro residues" evidence="1">
    <location>
        <begin position="50"/>
        <end position="63"/>
    </location>
</feature>
<reference evidence="2 3" key="1">
    <citation type="submission" date="2014-11" db="EMBL/GenBank/DDBJ databases">
        <authorList>
            <person name="Zhu J."/>
            <person name="Qi W."/>
            <person name="Song R."/>
        </authorList>
    </citation>
    <scope>NUCLEOTIDE SEQUENCE [LARGE SCALE GENOMIC DNA]</scope>
</reference>